<dbReference type="KEGG" id="cate:C2869_17525"/>
<evidence type="ECO:0000256" key="4">
    <source>
        <dbReference type="ARBA" id="ARBA00022989"/>
    </source>
</evidence>
<keyword evidence="9" id="KW-1185">Reference proteome</keyword>
<dbReference type="AlphaFoldDB" id="A0A2S0VV66"/>
<reference evidence="8 9" key="1">
    <citation type="submission" date="2018-01" db="EMBL/GenBank/DDBJ databases">
        <title>Genome sequence of a Cantenovulum-like bacteria.</title>
        <authorList>
            <person name="Tan W.R."/>
            <person name="Lau N.-S."/>
            <person name="Go F."/>
            <person name="Amirul A.-A.A."/>
        </authorList>
    </citation>
    <scope>NUCLEOTIDE SEQUENCE [LARGE SCALE GENOMIC DNA]</scope>
    <source>
        <strain evidence="8 9">CCB-QB4</strain>
    </source>
</reference>
<proteinExistence type="inferred from homology"/>
<evidence type="ECO:0000256" key="2">
    <source>
        <dbReference type="ARBA" id="ARBA00009773"/>
    </source>
</evidence>
<name>A0A2S0VV66_9ALTE</name>
<organism evidence="8 9">
    <name type="scientific">Saccharobesus litoralis</name>
    <dbReference type="NCBI Taxonomy" id="2172099"/>
    <lineage>
        <taxon>Bacteria</taxon>
        <taxon>Pseudomonadati</taxon>
        <taxon>Pseudomonadota</taxon>
        <taxon>Gammaproteobacteria</taxon>
        <taxon>Alteromonadales</taxon>
        <taxon>Alteromonadaceae</taxon>
        <taxon>Saccharobesus</taxon>
    </lineage>
</organism>
<sequence length="371" mass="39734">MQFNSQFTAVSKLLLTVAAIIIIFAGVSGASAILEPFLLSVFVAITCQPLINYLAKFNIPKGIAVLLVVCMIVLVGMTLTGVVAQSMSKFSADIPVYKAQLQNEFTWLVETLAVYNIVLNKSFVLEHFDPSAAMSVATNTLSGLSNVLANFFLILLTSVFMLLEADSLKKKLHVAFDDPAMHIEKIDGFLESVKRYLAIKTVVSLGTGICASVLCWAVGVDYFILWGLLAFLLNYIPTIGSIIAAVPAILLALLQVGPGGAGMITVGYLAINTVMGNVVEPKYLGKGLGISTLVVFLSLVFWGWLLGTVGMLLSVPLTMVVKIALESNEETLWLALLISSGDELDEVVASTEASTEVLPPENANSHQDKIS</sequence>
<feature type="region of interest" description="Disordered" evidence="6">
    <location>
        <begin position="351"/>
        <end position="371"/>
    </location>
</feature>
<protein>
    <submittedName>
        <fullName evidence="8">Pheromone autoinducer 2 transporter</fullName>
    </submittedName>
</protein>
<dbReference type="EMBL" id="CP026604">
    <property type="protein sequence ID" value="AWB68111.1"/>
    <property type="molecule type" value="Genomic_DNA"/>
</dbReference>
<evidence type="ECO:0000256" key="7">
    <source>
        <dbReference type="SAM" id="Phobius"/>
    </source>
</evidence>
<evidence type="ECO:0000313" key="9">
    <source>
        <dbReference type="Proteomes" id="UP000244441"/>
    </source>
</evidence>
<feature type="transmembrane region" description="Helical" evidence="7">
    <location>
        <begin position="63"/>
        <end position="84"/>
    </location>
</feature>
<evidence type="ECO:0000256" key="5">
    <source>
        <dbReference type="ARBA" id="ARBA00023136"/>
    </source>
</evidence>
<dbReference type="InterPro" id="IPR002549">
    <property type="entry name" value="AI-2E-like"/>
</dbReference>
<feature type="transmembrane region" description="Helical" evidence="7">
    <location>
        <begin position="202"/>
        <end position="229"/>
    </location>
</feature>
<evidence type="ECO:0000313" key="8">
    <source>
        <dbReference type="EMBL" id="AWB68111.1"/>
    </source>
</evidence>
<accession>A0A2S0VV66</accession>
<dbReference type="Pfam" id="PF01594">
    <property type="entry name" value="AI-2E_transport"/>
    <property type="match status" value="1"/>
</dbReference>
<dbReference type="GO" id="GO:0016020">
    <property type="term" value="C:membrane"/>
    <property type="evidence" value="ECO:0007669"/>
    <property type="project" value="UniProtKB-SubCell"/>
</dbReference>
<dbReference type="PANTHER" id="PTHR21716">
    <property type="entry name" value="TRANSMEMBRANE PROTEIN"/>
    <property type="match status" value="1"/>
</dbReference>
<dbReference type="OrthoDB" id="9799225at2"/>
<evidence type="ECO:0000256" key="3">
    <source>
        <dbReference type="ARBA" id="ARBA00022692"/>
    </source>
</evidence>
<evidence type="ECO:0000256" key="1">
    <source>
        <dbReference type="ARBA" id="ARBA00004141"/>
    </source>
</evidence>
<feature type="transmembrane region" description="Helical" evidence="7">
    <location>
        <begin position="290"/>
        <end position="313"/>
    </location>
</feature>
<dbReference type="PANTHER" id="PTHR21716:SF64">
    <property type="entry name" value="AI-2 TRANSPORT PROTEIN TQSA"/>
    <property type="match status" value="1"/>
</dbReference>
<comment type="similarity">
    <text evidence="2">Belongs to the autoinducer-2 exporter (AI-2E) (TC 2.A.86) family.</text>
</comment>
<dbReference type="RefSeq" id="WP_108604176.1">
    <property type="nucleotide sequence ID" value="NZ_CP026604.1"/>
</dbReference>
<gene>
    <name evidence="8" type="primary">tqsA</name>
    <name evidence="8" type="synonym">ydgG</name>
    <name evidence="8" type="ORF">C2869_17525</name>
</gene>
<evidence type="ECO:0000256" key="6">
    <source>
        <dbReference type="SAM" id="MobiDB-lite"/>
    </source>
</evidence>
<keyword evidence="3 7" id="KW-0812">Transmembrane</keyword>
<keyword evidence="5 7" id="KW-0472">Membrane</keyword>
<dbReference type="GO" id="GO:0055085">
    <property type="term" value="P:transmembrane transport"/>
    <property type="evidence" value="ECO:0007669"/>
    <property type="project" value="TreeGrafter"/>
</dbReference>
<comment type="subcellular location">
    <subcellularLocation>
        <location evidence="1">Membrane</location>
        <topology evidence="1">Multi-pass membrane protein</topology>
    </subcellularLocation>
</comment>
<keyword evidence="4 7" id="KW-1133">Transmembrane helix</keyword>
<dbReference type="Proteomes" id="UP000244441">
    <property type="component" value="Chromosome"/>
</dbReference>
<feature type="transmembrane region" description="Helical" evidence="7">
    <location>
        <begin position="144"/>
        <end position="163"/>
    </location>
</feature>